<protein>
    <submittedName>
        <fullName evidence="1">Uncharacterized protein</fullName>
    </submittedName>
</protein>
<sequence length="57" mass="6261">MEVLAQCLRDNVATPEGAPDYDDVMIWYDELAAEVHGASSGARCWKTKPNSLLCSTM</sequence>
<dbReference type="KEGG" id="rpy:Y013_17770"/>
<dbReference type="HOGENOM" id="CLU_2993792_0_0_11"/>
<evidence type="ECO:0000313" key="2">
    <source>
        <dbReference type="Proteomes" id="UP000018781"/>
    </source>
</evidence>
<dbReference type="PATRIC" id="fig|1435356.3.peg.3584"/>
<proteinExistence type="predicted"/>
<reference evidence="1 2" key="1">
    <citation type="journal article" date="2014" name="Genome Announc.">
        <title>Complete Genome of Rhodococcus pyridinivorans SB3094, a Methyl-Ethyl-Ketone-Degrading Bacterium Used for Bioaugmentation.</title>
        <authorList>
            <person name="Dueholm M.S."/>
            <person name="Albertsen M."/>
            <person name="D'Imperio S."/>
            <person name="Tale V.P."/>
            <person name="Lewis D."/>
            <person name="Nielsen P.H."/>
            <person name="Nielsen J.L."/>
        </authorList>
    </citation>
    <scope>NUCLEOTIDE SEQUENCE [LARGE SCALE GENOMIC DNA]</scope>
    <source>
        <strain evidence="1 2">SB3094</strain>
    </source>
</reference>
<dbReference type="AlphaFoldDB" id="V9XPE4"/>
<accession>V9XPE4</accession>
<dbReference type="EMBL" id="CP006996">
    <property type="protein sequence ID" value="AHD23860.1"/>
    <property type="molecule type" value="Genomic_DNA"/>
</dbReference>
<evidence type="ECO:0000313" key="1">
    <source>
        <dbReference type="EMBL" id="AHD23860.1"/>
    </source>
</evidence>
<gene>
    <name evidence="1" type="ORF">Y013_17770</name>
</gene>
<name>V9XPE4_9NOCA</name>
<organism evidence="1 2">
    <name type="scientific">Rhodococcus pyridinivorans SB3094</name>
    <dbReference type="NCBI Taxonomy" id="1435356"/>
    <lineage>
        <taxon>Bacteria</taxon>
        <taxon>Bacillati</taxon>
        <taxon>Actinomycetota</taxon>
        <taxon>Actinomycetes</taxon>
        <taxon>Mycobacteriales</taxon>
        <taxon>Nocardiaceae</taxon>
        <taxon>Rhodococcus</taxon>
    </lineage>
</organism>
<dbReference type="Proteomes" id="UP000018781">
    <property type="component" value="Chromosome"/>
</dbReference>